<dbReference type="InterPro" id="IPR044946">
    <property type="entry name" value="Restrct_endonuc_typeI_TRD_sf"/>
</dbReference>
<dbReference type="AlphaFoldDB" id="A0A1J4P0R4"/>
<evidence type="ECO:0000313" key="3">
    <source>
        <dbReference type="EMBL" id="OIJ67826.1"/>
    </source>
</evidence>
<dbReference type="SUPFAM" id="SSF116734">
    <property type="entry name" value="DNA methylase specificity domain"/>
    <property type="match status" value="2"/>
</dbReference>
<evidence type="ECO:0000256" key="2">
    <source>
        <dbReference type="ARBA" id="ARBA00023125"/>
    </source>
</evidence>
<dbReference type="Gene3D" id="3.90.220.20">
    <property type="entry name" value="DNA methylase specificity domains"/>
    <property type="match status" value="2"/>
</dbReference>
<comment type="caution">
    <text evidence="3">The sequence shown here is derived from an EMBL/GenBank/DDBJ whole genome shotgun (WGS) entry which is preliminary data.</text>
</comment>
<dbReference type="PANTHER" id="PTHR30408:SF12">
    <property type="entry name" value="TYPE I RESTRICTION ENZYME MJAVIII SPECIFICITY SUBUNIT"/>
    <property type="match status" value="1"/>
</dbReference>
<dbReference type="PANTHER" id="PTHR30408">
    <property type="entry name" value="TYPE-1 RESTRICTION ENZYME ECOKI SPECIFICITY PROTEIN"/>
    <property type="match status" value="1"/>
</dbReference>
<proteinExistence type="predicted"/>
<keyword evidence="4" id="KW-1185">Reference proteome</keyword>
<accession>A0A1J4P0R4</accession>
<keyword evidence="2" id="KW-0238">DNA-binding</keyword>
<keyword evidence="1" id="KW-0680">Restriction system</keyword>
<reference evidence="3" key="1">
    <citation type="submission" date="2016-10" db="EMBL/GenBank/DDBJ databases">
        <title>Genome sequence of Streptomyces mangrovisoli MUSC 149.</title>
        <authorList>
            <person name="Lee L.-H."/>
            <person name="Ser H.-L."/>
        </authorList>
    </citation>
    <scope>NUCLEOTIDE SEQUENCE [LARGE SCALE GENOMIC DNA]</scope>
    <source>
        <strain evidence="3">MUSC 149</strain>
    </source>
</reference>
<organism evidence="3 4">
    <name type="scientific">Streptomyces mangrovisoli</name>
    <dbReference type="NCBI Taxonomy" id="1428628"/>
    <lineage>
        <taxon>Bacteria</taxon>
        <taxon>Bacillati</taxon>
        <taxon>Actinomycetota</taxon>
        <taxon>Actinomycetes</taxon>
        <taxon>Kitasatosporales</taxon>
        <taxon>Streptomycetaceae</taxon>
        <taxon>Streptomyces</taxon>
    </lineage>
</organism>
<dbReference type="STRING" id="1428628.WN71_010720"/>
<name>A0A1J4P0R4_9ACTN</name>
<dbReference type="GO" id="GO:0009307">
    <property type="term" value="P:DNA restriction-modification system"/>
    <property type="evidence" value="ECO:0007669"/>
    <property type="project" value="UniProtKB-KW"/>
</dbReference>
<evidence type="ECO:0008006" key="5">
    <source>
        <dbReference type="Google" id="ProtNLM"/>
    </source>
</evidence>
<gene>
    <name evidence="3" type="ORF">WN71_010720</name>
</gene>
<protein>
    <recommendedName>
        <fullName evidence="5">Type I restriction modification DNA specificity domain-containing protein</fullName>
    </recommendedName>
</protein>
<dbReference type="EMBL" id="LAVA02000021">
    <property type="protein sequence ID" value="OIJ67826.1"/>
    <property type="molecule type" value="Genomic_DNA"/>
</dbReference>
<evidence type="ECO:0000256" key="1">
    <source>
        <dbReference type="ARBA" id="ARBA00022747"/>
    </source>
</evidence>
<dbReference type="GO" id="GO:0003677">
    <property type="term" value="F:DNA binding"/>
    <property type="evidence" value="ECO:0007669"/>
    <property type="project" value="UniProtKB-KW"/>
</dbReference>
<sequence length="307" mass="33761">MIPDDLGPMNCSDLVIATPGPEVDARYLCYAINETAQDFVKAHTVGAVQQHFNVKSAKELVLSVPPLSVQEALSGLLGALDDKIAVNERIAARSEELALALASQGHWKRRVRVEEICVLRKEQVSPREISEESVDHYSLPAFDVGQMPERVSPEAIRSAKFSVSEPVVLLSKLNPEIPRVWHVEPDPRAPSLASTEFLVLAPNSPLASHELWAVLRQRNFLDSLASKVTGTSKSHQRVRPAEAMATEVVDPRQFGETGAQIRSLCGRAMLARQESRALATLRDTLLPQLMSGRLRVKDAEKIVEDAT</sequence>
<dbReference type="InterPro" id="IPR052021">
    <property type="entry name" value="Type-I_RS_S_subunit"/>
</dbReference>
<evidence type="ECO:0000313" key="4">
    <source>
        <dbReference type="Proteomes" id="UP000034196"/>
    </source>
</evidence>
<dbReference type="Proteomes" id="UP000034196">
    <property type="component" value="Unassembled WGS sequence"/>
</dbReference>